<gene>
    <name evidence="1" type="ORF">FBZ89_109106</name>
</gene>
<name>A0A560FAU1_9PROT</name>
<dbReference type="EMBL" id="VITN01000009">
    <property type="protein sequence ID" value="TWB18722.1"/>
    <property type="molecule type" value="Genomic_DNA"/>
</dbReference>
<dbReference type="Proteomes" id="UP000319859">
    <property type="component" value="Unassembled WGS sequence"/>
</dbReference>
<dbReference type="AlphaFoldDB" id="A0A560FAU1"/>
<reference evidence="1 2" key="1">
    <citation type="submission" date="2019-06" db="EMBL/GenBank/DDBJ databases">
        <title>Genomic Encyclopedia of Type Strains, Phase IV (KMG-V): Genome sequencing to study the core and pangenomes of soil and plant-associated prokaryotes.</title>
        <authorList>
            <person name="Whitman W."/>
        </authorList>
    </citation>
    <scope>NUCLEOTIDE SEQUENCE [LARGE SCALE GENOMIC DNA]</scope>
    <source>
        <strain evidence="1 2">BR 11880</strain>
    </source>
</reference>
<proteinExistence type="predicted"/>
<dbReference type="RefSeq" id="WP_281292022.1">
    <property type="nucleotide sequence ID" value="NZ_VITN01000009.1"/>
</dbReference>
<evidence type="ECO:0000313" key="1">
    <source>
        <dbReference type="EMBL" id="TWB18722.1"/>
    </source>
</evidence>
<sequence>MIRKGKVEARVYFGISNSKAILLHGHAGKRLKIELELEDDAA</sequence>
<protein>
    <submittedName>
        <fullName evidence="1">Uncharacterized protein</fullName>
    </submittedName>
</protein>
<accession>A0A560FAU1</accession>
<comment type="caution">
    <text evidence="1">The sequence shown here is derived from an EMBL/GenBank/DDBJ whole genome shotgun (WGS) entry which is preliminary data.</text>
</comment>
<organism evidence="1 2">
    <name type="scientific">Nitrospirillum amazonense</name>
    <dbReference type="NCBI Taxonomy" id="28077"/>
    <lineage>
        <taxon>Bacteria</taxon>
        <taxon>Pseudomonadati</taxon>
        <taxon>Pseudomonadota</taxon>
        <taxon>Alphaproteobacteria</taxon>
        <taxon>Rhodospirillales</taxon>
        <taxon>Azospirillaceae</taxon>
        <taxon>Nitrospirillum</taxon>
    </lineage>
</organism>
<evidence type="ECO:0000313" key="2">
    <source>
        <dbReference type="Proteomes" id="UP000319859"/>
    </source>
</evidence>